<gene>
    <name evidence="1" type="ORF">ACFPIH_26930</name>
</gene>
<dbReference type="EMBL" id="JBHSFK010000018">
    <property type="protein sequence ID" value="MFC4503103.1"/>
    <property type="molecule type" value="Genomic_DNA"/>
</dbReference>
<dbReference type="Proteomes" id="UP001595839">
    <property type="component" value="Unassembled WGS sequence"/>
</dbReference>
<evidence type="ECO:0000313" key="2">
    <source>
        <dbReference type="Proteomes" id="UP001595839"/>
    </source>
</evidence>
<name>A0ABV9AWR8_9ACTN</name>
<protein>
    <submittedName>
        <fullName evidence="1">Uncharacterized protein</fullName>
    </submittedName>
</protein>
<reference evidence="2" key="1">
    <citation type="journal article" date="2019" name="Int. J. Syst. Evol. Microbiol.">
        <title>The Global Catalogue of Microorganisms (GCM) 10K type strain sequencing project: providing services to taxonomists for standard genome sequencing and annotation.</title>
        <authorList>
            <consortium name="The Broad Institute Genomics Platform"/>
            <consortium name="The Broad Institute Genome Sequencing Center for Infectious Disease"/>
            <person name="Wu L."/>
            <person name="Ma J."/>
        </authorList>
    </citation>
    <scope>NUCLEOTIDE SEQUENCE [LARGE SCALE GENOMIC DNA]</scope>
    <source>
        <strain evidence="2">CGMCC 4.7177</strain>
    </source>
</reference>
<accession>A0ABV9AWR8</accession>
<sequence>MYRVTYEVAHGRPYSKLEELLLRAVNDAEGSTGRTFGELRDTFLVHDRLLTEALVTLIQEGWVAMVQQENEVHYLVTKEGRLTIEHGRRPSKLRVQTRHARIVRENLTGQLARSSDLRLVTGPNAVRATGVRSWKKYTLTPRMQRTKINGGETEPLLPRSRTQQEWIRWIDSVARLNQDLYYLPVQVDLAAAEVMGLPYQWRTLKSMILDEVTARQEDFADDPVFQEKLSQLMLAGATENGRRTSRGTAGTLSANPFAEAPVRCADLALTARAGRSLAESVLADCTGNVMLVVARMDEEKAGVAREVLSGLRRRGVNADLLWSLGGAAADTDDADGTAEKEIARGLGAARGAPGTGKVAFNRTSAPVATDLVLATTQRGPVAVIGADLLRPSAAEDRFGPAVRFSAPAALATVARLCAGWWEELPGEDGSLPAHRWKHLAERWSGEAARALGAGPAEPGERSAHCSDKECEGMLSLLIGPRSAALREEVGSGQAQRILTADGGLALDELVEQTACAPPSEAGGQLRATGGADGWRVLERTSDDWKPTEWPALPAPADHCRVAAADDEWLVEYAGAHGSALSFGFRGHVAARAWDRMCADRQSD</sequence>
<evidence type="ECO:0000313" key="1">
    <source>
        <dbReference type="EMBL" id="MFC4503103.1"/>
    </source>
</evidence>
<organism evidence="1 2">
    <name type="scientific">Streptomyces vulcanius</name>
    <dbReference type="NCBI Taxonomy" id="1441876"/>
    <lineage>
        <taxon>Bacteria</taxon>
        <taxon>Bacillati</taxon>
        <taxon>Actinomycetota</taxon>
        <taxon>Actinomycetes</taxon>
        <taxon>Kitasatosporales</taxon>
        <taxon>Streptomycetaceae</taxon>
        <taxon>Streptomyces</taxon>
    </lineage>
</organism>
<comment type="caution">
    <text evidence="1">The sequence shown here is derived from an EMBL/GenBank/DDBJ whole genome shotgun (WGS) entry which is preliminary data.</text>
</comment>
<keyword evidence="2" id="KW-1185">Reference proteome</keyword>
<proteinExistence type="predicted"/>
<dbReference type="RefSeq" id="WP_381176540.1">
    <property type="nucleotide sequence ID" value="NZ_JBHSFK010000018.1"/>
</dbReference>